<dbReference type="Proteomes" id="UP001470230">
    <property type="component" value="Unassembled WGS sequence"/>
</dbReference>
<sequence length="270" mass="32040">MKEDTIRKKITVHGSNRQFASVNAKQSDNSGTNDAFKNKSIKNDNSNCNLNNKIKKRVRNVFTPEDDKKLRELIQIYGDHSWILVSSLMENRNPRQCRERWKHYLSCDYKDSAKPWTKYEDEVIILKYGELGPKWTKIAKELHGRSDLQVKMRYMKHLKNKNNEEDTESEQSANINEFFPENKTEKVEIIQNNNNSFTNIKPTKDQESEKQDQTKKLNENEFRNENGTQFDFNDDFDFMPSNIIMQSFDCNENNFIYQGFESDLSNWLFE</sequence>
<keyword evidence="9" id="KW-1185">Reference proteome</keyword>
<dbReference type="SUPFAM" id="SSF46689">
    <property type="entry name" value="Homeodomain-like"/>
    <property type="match status" value="1"/>
</dbReference>
<evidence type="ECO:0000259" key="7">
    <source>
        <dbReference type="PROSITE" id="PS51294"/>
    </source>
</evidence>
<keyword evidence="2" id="KW-0238">DNA-binding</keyword>
<gene>
    <name evidence="8" type="ORF">M9Y10_009146</name>
</gene>
<feature type="domain" description="Myb-like" evidence="6">
    <location>
        <begin position="115"/>
        <end position="158"/>
    </location>
</feature>
<evidence type="ECO:0000313" key="9">
    <source>
        <dbReference type="Proteomes" id="UP001470230"/>
    </source>
</evidence>
<dbReference type="InterPro" id="IPR017930">
    <property type="entry name" value="Myb_dom"/>
</dbReference>
<evidence type="ECO:0000256" key="1">
    <source>
        <dbReference type="ARBA" id="ARBA00023015"/>
    </source>
</evidence>
<dbReference type="InterPro" id="IPR009057">
    <property type="entry name" value="Homeodomain-like_sf"/>
</dbReference>
<dbReference type="PANTHER" id="PTHR46621:SF1">
    <property type="entry name" value="SNRNA-ACTIVATING PROTEIN COMPLEX SUBUNIT 4"/>
    <property type="match status" value="1"/>
</dbReference>
<feature type="compositionally biased region" description="Basic and acidic residues" evidence="5">
    <location>
        <begin position="202"/>
        <end position="224"/>
    </location>
</feature>
<keyword evidence="1" id="KW-0805">Transcription regulation</keyword>
<evidence type="ECO:0000259" key="6">
    <source>
        <dbReference type="PROSITE" id="PS50090"/>
    </source>
</evidence>
<dbReference type="PANTHER" id="PTHR46621">
    <property type="entry name" value="SNRNA-ACTIVATING PROTEIN COMPLEX SUBUNIT 4"/>
    <property type="match status" value="1"/>
</dbReference>
<organism evidence="8 9">
    <name type="scientific">Tritrichomonas musculus</name>
    <dbReference type="NCBI Taxonomy" id="1915356"/>
    <lineage>
        <taxon>Eukaryota</taxon>
        <taxon>Metamonada</taxon>
        <taxon>Parabasalia</taxon>
        <taxon>Tritrichomonadida</taxon>
        <taxon>Tritrichomonadidae</taxon>
        <taxon>Tritrichomonas</taxon>
    </lineage>
</organism>
<keyword evidence="3" id="KW-0804">Transcription</keyword>
<evidence type="ECO:0000256" key="4">
    <source>
        <dbReference type="ARBA" id="ARBA00023242"/>
    </source>
</evidence>
<evidence type="ECO:0000256" key="2">
    <source>
        <dbReference type="ARBA" id="ARBA00023125"/>
    </source>
</evidence>
<dbReference type="CDD" id="cd00167">
    <property type="entry name" value="SANT"/>
    <property type="match status" value="2"/>
</dbReference>
<dbReference type="InterPro" id="IPR001005">
    <property type="entry name" value="SANT/Myb"/>
</dbReference>
<feature type="domain" description="HTH myb-type" evidence="7">
    <location>
        <begin position="115"/>
        <end position="162"/>
    </location>
</feature>
<reference evidence="8 9" key="1">
    <citation type="submission" date="2024-04" db="EMBL/GenBank/DDBJ databases">
        <title>Tritrichomonas musculus Genome.</title>
        <authorList>
            <person name="Alves-Ferreira E."/>
            <person name="Grigg M."/>
            <person name="Lorenzi H."/>
            <person name="Galac M."/>
        </authorList>
    </citation>
    <scope>NUCLEOTIDE SEQUENCE [LARGE SCALE GENOMIC DNA]</scope>
    <source>
        <strain evidence="8 9">EAF2021</strain>
    </source>
</reference>
<feature type="region of interest" description="Disordered" evidence="5">
    <location>
        <begin position="193"/>
        <end position="228"/>
    </location>
</feature>
<keyword evidence="4" id="KW-0539">Nucleus</keyword>
<evidence type="ECO:0000256" key="5">
    <source>
        <dbReference type="SAM" id="MobiDB-lite"/>
    </source>
</evidence>
<protein>
    <recommendedName>
        <fullName evidence="10">Myb-like DNA-binding domain containing protein</fullName>
    </recommendedName>
</protein>
<feature type="domain" description="HTH myb-type" evidence="7">
    <location>
        <begin position="54"/>
        <end position="109"/>
    </location>
</feature>
<name>A0ABR2J0W1_9EUKA</name>
<evidence type="ECO:0000313" key="8">
    <source>
        <dbReference type="EMBL" id="KAK8871232.1"/>
    </source>
</evidence>
<dbReference type="PROSITE" id="PS51294">
    <property type="entry name" value="HTH_MYB"/>
    <property type="match status" value="2"/>
</dbReference>
<dbReference type="SMART" id="SM00717">
    <property type="entry name" value="SANT"/>
    <property type="match status" value="2"/>
</dbReference>
<feature type="domain" description="Myb-like" evidence="6">
    <location>
        <begin position="54"/>
        <end position="105"/>
    </location>
</feature>
<proteinExistence type="predicted"/>
<evidence type="ECO:0008006" key="10">
    <source>
        <dbReference type="Google" id="ProtNLM"/>
    </source>
</evidence>
<comment type="caution">
    <text evidence="8">The sequence shown here is derived from an EMBL/GenBank/DDBJ whole genome shotgun (WGS) entry which is preliminary data.</text>
</comment>
<dbReference type="PROSITE" id="PS50090">
    <property type="entry name" value="MYB_LIKE"/>
    <property type="match status" value="2"/>
</dbReference>
<dbReference type="EMBL" id="JAPFFF010000014">
    <property type="protein sequence ID" value="KAK8871232.1"/>
    <property type="molecule type" value="Genomic_DNA"/>
</dbReference>
<dbReference type="Pfam" id="PF00249">
    <property type="entry name" value="Myb_DNA-binding"/>
    <property type="match status" value="2"/>
</dbReference>
<dbReference type="InterPro" id="IPR051575">
    <property type="entry name" value="Myb-like_DNA-bd"/>
</dbReference>
<evidence type="ECO:0000256" key="3">
    <source>
        <dbReference type="ARBA" id="ARBA00023163"/>
    </source>
</evidence>
<dbReference type="Gene3D" id="1.10.10.60">
    <property type="entry name" value="Homeodomain-like"/>
    <property type="match status" value="2"/>
</dbReference>
<accession>A0ABR2J0W1</accession>